<evidence type="ECO:0000313" key="7">
    <source>
        <dbReference type="Proteomes" id="UP001620645"/>
    </source>
</evidence>
<dbReference type="PRINTS" id="PR00196">
    <property type="entry name" value="ANNEXIN"/>
</dbReference>
<dbReference type="FunFam" id="1.10.220.10:FF:000001">
    <property type="entry name" value="Annexin"/>
    <property type="match status" value="1"/>
</dbReference>
<evidence type="ECO:0000256" key="5">
    <source>
        <dbReference type="ARBA" id="ARBA00023302"/>
    </source>
</evidence>
<organism evidence="6 7">
    <name type="scientific">Heterodera schachtii</name>
    <name type="common">Sugarbeet cyst nematode worm</name>
    <name type="synonym">Tylenchus schachtii</name>
    <dbReference type="NCBI Taxonomy" id="97005"/>
    <lineage>
        <taxon>Eukaryota</taxon>
        <taxon>Metazoa</taxon>
        <taxon>Ecdysozoa</taxon>
        <taxon>Nematoda</taxon>
        <taxon>Chromadorea</taxon>
        <taxon>Rhabditida</taxon>
        <taxon>Tylenchina</taxon>
        <taxon>Tylenchomorpha</taxon>
        <taxon>Tylenchoidea</taxon>
        <taxon>Heteroderidae</taxon>
        <taxon>Heteroderinae</taxon>
        <taxon>Heterodera</taxon>
    </lineage>
</organism>
<dbReference type="Proteomes" id="UP001620645">
    <property type="component" value="Unassembled WGS sequence"/>
</dbReference>
<accession>A0ABD2K9F8</accession>
<dbReference type="EMBL" id="JBICCN010000039">
    <property type="protein sequence ID" value="KAL3099558.1"/>
    <property type="molecule type" value="Genomic_DNA"/>
</dbReference>
<dbReference type="SMART" id="SM00335">
    <property type="entry name" value="ANX"/>
    <property type="match status" value="4"/>
</dbReference>
<comment type="caution">
    <text evidence="6">The sequence shown here is derived from an EMBL/GenBank/DDBJ whole genome shotgun (WGS) entry which is preliminary data.</text>
</comment>
<reference evidence="6 7" key="1">
    <citation type="submission" date="2024-10" db="EMBL/GenBank/DDBJ databases">
        <authorList>
            <person name="Kim D."/>
        </authorList>
    </citation>
    <scope>NUCLEOTIDE SEQUENCE [LARGE SCALE GENOMIC DNA]</scope>
    <source>
        <strain evidence="6">Taebaek</strain>
    </source>
</reference>
<keyword evidence="5" id="KW-0111">Calcium/phospholipid-binding</keyword>
<dbReference type="GO" id="GO:0005544">
    <property type="term" value="F:calcium-dependent phospholipid binding"/>
    <property type="evidence" value="ECO:0007669"/>
    <property type="project" value="UniProtKB-KW"/>
</dbReference>
<evidence type="ECO:0000256" key="1">
    <source>
        <dbReference type="ARBA" id="ARBA00007831"/>
    </source>
</evidence>
<dbReference type="FunFam" id="1.10.220.10:FF:000002">
    <property type="entry name" value="Annexin"/>
    <property type="match status" value="1"/>
</dbReference>
<dbReference type="Pfam" id="PF00191">
    <property type="entry name" value="Annexin"/>
    <property type="match status" value="4"/>
</dbReference>
<dbReference type="InterPro" id="IPR018502">
    <property type="entry name" value="Annexin_repeat"/>
</dbReference>
<dbReference type="PROSITE" id="PS51897">
    <property type="entry name" value="ANNEXIN_2"/>
    <property type="match status" value="4"/>
</dbReference>
<dbReference type="InterPro" id="IPR037104">
    <property type="entry name" value="Annexin_sf"/>
</dbReference>
<comment type="similarity">
    <text evidence="1">Belongs to the annexin family.</text>
</comment>
<dbReference type="PANTHER" id="PTHR10502">
    <property type="entry name" value="ANNEXIN"/>
    <property type="match status" value="1"/>
</dbReference>
<evidence type="ECO:0000256" key="2">
    <source>
        <dbReference type="ARBA" id="ARBA00022737"/>
    </source>
</evidence>
<name>A0ABD2K9F8_HETSC</name>
<keyword evidence="7" id="KW-1185">Reference proteome</keyword>
<dbReference type="AlphaFoldDB" id="A0ABD2K9F8"/>
<evidence type="ECO:0000313" key="6">
    <source>
        <dbReference type="EMBL" id="KAL3099558.1"/>
    </source>
</evidence>
<evidence type="ECO:0000256" key="3">
    <source>
        <dbReference type="ARBA" id="ARBA00022837"/>
    </source>
</evidence>
<gene>
    <name evidence="6" type="ORF">niasHS_003013</name>
</gene>
<proteinExistence type="inferred from homology"/>
<sequence>MDKNSLIITDLMVLITAAVMIIGHCVASNIGPTINANPKFDANLAVVYAEILQAAIMTKKETMVTQIICSIDNEQRQKLSEVYKKNFEKDMIAMLHREFTGDFRELIFYLIQTPILYDTNQMHDALSGFNINKPVLAEILVTRTNGQIAELIDTYDQVFDGLEHDIKAKTSGPFQNLLLSLLRHSRDETELVDEQLAKEDAMKLIKEGEGQKSINESVFNEVIATRNLVQLRLTFDFYHRVADQDIETGIKQEFGGDDEAGFLALIKCVRNSSEYFADLLQNSINGPVVTHELELIRLVVSRSEIDLADIKHAYLELHHISLEDAIEANTDGAYGEALLALVKGNQ</sequence>
<dbReference type="InterPro" id="IPR001464">
    <property type="entry name" value="Annexin"/>
</dbReference>
<dbReference type="PANTHER" id="PTHR10502:SF102">
    <property type="entry name" value="ANNEXIN B11"/>
    <property type="match status" value="1"/>
</dbReference>
<dbReference type="Gene3D" id="1.10.220.10">
    <property type="entry name" value="Annexin"/>
    <property type="match status" value="4"/>
</dbReference>
<keyword evidence="4" id="KW-0041">Annexin</keyword>
<keyword evidence="2" id="KW-0677">Repeat</keyword>
<protein>
    <recommendedName>
        <fullName evidence="8">Annexin</fullName>
    </recommendedName>
</protein>
<evidence type="ECO:0008006" key="8">
    <source>
        <dbReference type="Google" id="ProtNLM"/>
    </source>
</evidence>
<dbReference type="SUPFAM" id="SSF47874">
    <property type="entry name" value="Annexin"/>
    <property type="match status" value="1"/>
</dbReference>
<keyword evidence="3" id="KW-0106">Calcium</keyword>
<evidence type="ECO:0000256" key="4">
    <source>
        <dbReference type="ARBA" id="ARBA00023216"/>
    </source>
</evidence>